<dbReference type="EMBL" id="GGYP01005541">
    <property type="protein sequence ID" value="MDE50312.1"/>
    <property type="molecule type" value="Transcribed_RNA"/>
</dbReference>
<dbReference type="PANTHER" id="PTHR21716">
    <property type="entry name" value="TRANSMEMBRANE PROTEIN"/>
    <property type="match status" value="1"/>
</dbReference>
<feature type="transmembrane region" description="Helical" evidence="7">
    <location>
        <begin position="49"/>
        <end position="68"/>
    </location>
</feature>
<reference evidence="9" key="1">
    <citation type="submission" date="2018-10" db="EMBL/GenBank/DDBJ databases">
        <title>Transcriptome assembly of Aceria tosichella (Wheat curl mite) Type 2.</title>
        <authorList>
            <person name="Scully E.D."/>
            <person name="Geib S.M."/>
            <person name="Palmer N.A."/>
            <person name="Gupta A.K."/>
            <person name="Sarath G."/>
            <person name="Tatineni S."/>
        </authorList>
    </citation>
    <scope>NUCLEOTIDE SEQUENCE</scope>
    <source>
        <strain evidence="9">LincolnNE</strain>
    </source>
</reference>
<accession>A0A6G1SK23</accession>
<evidence type="ECO:0000313" key="8">
    <source>
        <dbReference type="EMBL" id="MDE47902.1"/>
    </source>
</evidence>
<sequence length="722" mass="81093">MNPDHIMTPGRASYAGTSNRHQSPSFRDIARLLIAPNEKLKGFLELERALVAALLIVAFILITLYAVIIVFMPYLRTLLLAMLFGSFLHPMKRTLAEFLKKVLKEIRNDQVPIVAGVLMPFSIVDKLVERLRLNFCHYAYEIVEFGKTILNRDWRSALAICLAAMSLAIIGGNALMNYVMSINLIMFVTDITKTNVSFSDANLLFLVRSFCLAQICWIDSQIVCLLLLIILIWIGLSRLASLVKQRFYTGLGLDDTQNIDRDLNVTDRSAETSSYSLDQNISVNTYARHTYNKFVKLYDLFIEQLEGYIDTISSACVIGFVGIIVVLTTLYLSFQIYSESMYIIERISIAAHALNQNNPELKTWLPAWLDILHGLLDGAVKNAYHHGREWIRNSTRQLLNNAAMETDEFNTTQSSLIEKQMVEFWDRAYAMWLKNRPNATASLENTSLRAHHHPYDWDRLFDAFQSLDFALCTQIFKQNWDTLVSVMDSVMIVLKSNLNLFFGVATATLSLLIGGGNVIMNFIIDLIIFTTALFYLLCASGDQYKPIELVKNLMPSAEPSIVLKAKGLKTRTEFINSVDESISAVFTASLKMMAFHGLSTWLLHRLFELEVVYIPAVISALFGAVPFISPYWASLPACLDLYLSGQVSQSMLMLVLAVVPSSFVTTAFYSEIKGAGHPYLTGLAIAGGVLVFGIEGALFGPMLLVTIRLLSLIVVYLMDTYK</sequence>
<organism evidence="9">
    <name type="scientific">Aceria tosichella</name>
    <name type="common">wheat curl mite</name>
    <dbReference type="NCBI Taxonomy" id="561515"/>
    <lineage>
        <taxon>Eukaryota</taxon>
        <taxon>Metazoa</taxon>
        <taxon>Ecdysozoa</taxon>
        <taxon>Arthropoda</taxon>
        <taxon>Chelicerata</taxon>
        <taxon>Arachnida</taxon>
        <taxon>Acari</taxon>
        <taxon>Acariformes</taxon>
        <taxon>Trombidiformes</taxon>
        <taxon>Prostigmata</taxon>
        <taxon>Eupodina</taxon>
        <taxon>Eriophyoidea</taxon>
        <taxon>Eriophyidae</taxon>
        <taxon>Eriophyinae</taxon>
        <taxon>Aceriini</taxon>
        <taxon>Aceria</taxon>
    </lineage>
</organism>
<evidence type="ECO:0000256" key="7">
    <source>
        <dbReference type="SAM" id="Phobius"/>
    </source>
</evidence>
<evidence type="ECO:0000256" key="6">
    <source>
        <dbReference type="SAM" id="MobiDB-lite"/>
    </source>
</evidence>
<evidence type="ECO:0000313" key="9">
    <source>
        <dbReference type="EMBL" id="MDE50312.1"/>
    </source>
</evidence>
<evidence type="ECO:0000256" key="2">
    <source>
        <dbReference type="ARBA" id="ARBA00009773"/>
    </source>
</evidence>
<evidence type="ECO:0000256" key="4">
    <source>
        <dbReference type="ARBA" id="ARBA00022989"/>
    </source>
</evidence>
<keyword evidence="4 7" id="KW-1133">Transmembrane helix</keyword>
<feature type="transmembrane region" description="Helical" evidence="7">
    <location>
        <begin position="676"/>
        <end position="694"/>
    </location>
</feature>
<name>A0A6G1SK23_9ACAR</name>
<feature type="transmembrane region" description="Helical" evidence="7">
    <location>
        <begin position="611"/>
        <end position="632"/>
    </location>
</feature>
<evidence type="ECO:0000256" key="3">
    <source>
        <dbReference type="ARBA" id="ARBA00022692"/>
    </source>
</evidence>
<feature type="transmembrane region" description="Helical" evidence="7">
    <location>
        <begin position="222"/>
        <end position="243"/>
    </location>
</feature>
<feature type="transmembrane region" description="Helical" evidence="7">
    <location>
        <begin position="519"/>
        <end position="538"/>
    </location>
</feature>
<dbReference type="InterPro" id="IPR002549">
    <property type="entry name" value="AI-2E-like"/>
</dbReference>
<keyword evidence="5 7" id="KW-0472">Membrane</keyword>
<feature type="transmembrane region" description="Helical" evidence="7">
    <location>
        <begin position="700"/>
        <end position="718"/>
    </location>
</feature>
<comment type="subcellular location">
    <subcellularLocation>
        <location evidence="1">Membrane</location>
        <topology evidence="1">Multi-pass membrane protein</topology>
    </subcellularLocation>
</comment>
<evidence type="ECO:0000256" key="5">
    <source>
        <dbReference type="ARBA" id="ARBA00023136"/>
    </source>
</evidence>
<keyword evidence="3 7" id="KW-0812">Transmembrane</keyword>
<dbReference type="AlphaFoldDB" id="A0A6G1SK23"/>
<dbReference type="GO" id="GO:0016020">
    <property type="term" value="C:membrane"/>
    <property type="evidence" value="ECO:0007669"/>
    <property type="project" value="UniProtKB-SubCell"/>
</dbReference>
<dbReference type="PANTHER" id="PTHR21716:SF4">
    <property type="entry name" value="TRANSMEMBRANE PROTEIN 245"/>
    <property type="match status" value="1"/>
</dbReference>
<evidence type="ECO:0000256" key="1">
    <source>
        <dbReference type="ARBA" id="ARBA00004141"/>
    </source>
</evidence>
<comment type="similarity">
    <text evidence="2">Belongs to the autoinducer-2 exporter (AI-2E) (TC 2.A.86) family.</text>
</comment>
<protein>
    <submittedName>
        <fullName evidence="9">Transmembrane protein C9orf5</fullName>
    </submittedName>
</protein>
<feature type="transmembrane region" description="Helical" evidence="7">
    <location>
        <begin position="652"/>
        <end position="669"/>
    </location>
</feature>
<proteinExistence type="inferred from homology"/>
<feature type="region of interest" description="Disordered" evidence="6">
    <location>
        <begin position="1"/>
        <end position="22"/>
    </location>
</feature>
<dbReference type="EMBL" id="GGYP01003131">
    <property type="protein sequence ID" value="MDE47902.1"/>
    <property type="molecule type" value="Transcribed_RNA"/>
</dbReference>
<gene>
    <name evidence="8" type="ORF">g.12637</name>
    <name evidence="9" type="ORF">g.12638</name>
</gene>
<feature type="transmembrane region" description="Helical" evidence="7">
    <location>
        <begin position="157"/>
        <end position="176"/>
    </location>
</feature>
<feature type="transmembrane region" description="Helical" evidence="7">
    <location>
        <begin position="312"/>
        <end position="334"/>
    </location>
</feature>